<feature type="domain" description="Hemerythrin-like" evidence="5">
    <location>
        <begin position="17"/>
        <end position="133"/>
    </location>
</feature>
<gene>
    <name evidence="6" type="ORF">LP001_010</name>
</gene>
<dbReference type="GO" id="GO:0046872">
    <property type="term" value="F:metal ion binding"/>
    <property type="evidence" value="ECO:0007669"/>
    <property type="project" value="UniProtKB-KW"/>
</dbReference>
<keyword evidence="3" id="KW-0479">Metal-binding</keyword>
<dbReference type="Pfam" id="PF01814">
    <property type="entry name" value="Hemerythrin"/>
    <property type="match status" value="1"/>
</dbReference>
<dbReference type="EMBL" id="HQ856049">
    <property type="protein sequence ID" value="AER58193.1"/>
    <property type="molecule type" value="Genomic_DNA"/>
</dbReference>
<evidence type="ECO:0000256" key="1">
    <source>
        <dbReference type="ARBA" id="ARBA00010587"/>
    </source>
</evidence>
<dbReference type="InterPro" id="IPR035938">
    <property type="entry name" value="Hemerythrin-like_sf"/>
</dbReference>
<evidence type="ECO:0000259" key="5">
    <source>
        <dbReference type="Pfam" id="PF01814"/>
    </source>
</evidence>
<reference evidence="6" key="1">
    <citation type="journal article" date="2012" name="FEMS Microbiol. Ecol.">
        <title>Characterization of a new Acidobacteria-derived moderately thermostable lipase from a Brazilian Atlantic Forest soil metagenome.</title>
        <authorList>
            <person name="Faoro H."/>
            <person name="Glogauer A."/>
            <person name="Couto G.H."/>
            <person name="de Souza E.M."/>
            <person name="Rigo L.U."/>
            <person name="Cruz L.M."/>
            <person name="Monteiro R.A."/>
            <person name="de Oliveira Pedrosa F."/>
        </authorList>
    </citation>
    <scope>NUCLEOTIDE SEQUENCE</scope>
</reference>
<evidence type="ECO:0000256" key="4">
    <source>
        <dbReference type="ARBA" id="ARBA00023004"/>
    </source>
</evidence>
<dbReference type="NCBIfam" id="NF033749">
    <property type="entry name" value="bact_hemeryth"/>
    <property type="match status" value="1"/>
</dbReference>
<sequence>MDELTKLLVKWDKSYETGIETIDNQHRTLIEMIAKFQRGVFEGKTREQLPGLLDRLITYAKYHFQWEEQMLEEKQYPELDKHRKGHRMLTDQIVDFQKRLEAGKAVAGAEVLRFLRHWITDHILETDFRYARYLREKQTPPPVSSIVSG</sequence>
<proteinExistence type="inferred from homology"/>
<dbReference type="CDD" id="cd12107">
    <property type="entry name" value="Hemerythrin"/>
    <property type="match status" value="1"/>
</dbReference>
<accession>G8DPL5</accession>
<keyword evidence="4" id="KW-0408">Iron</keyword>
<dbReference type="NCBIfam" id="TIGR02481">
    <property type="entry name" value="hemeryth_dom"/>
    <property type="match status" value="1"/>
</dbReference>
<dbReference type="PANTHER" id="PTHR37164">
    <property type="entry name" value="BACTERIOHEMERYTHRIN"/>
    <property type="match status" value="1"/>
</dbReference>
<dbReference type="Gene3D" id="1.20.120.50">
    <property type="entry name" value="Hemerythrin-like"/>
    <property type="match status" value="1"/>
</dbReference>
<name>G8DPL5_9BACT</name>
<organism evidence="6">
    <name type="scientific">uncultured Acidobacteriota bacterium</name>
    <dbReference type="NCBI Taxonomy" id="171953"/>
    <lineage>
        <taxon>Bacteria</taxon>
        <taxon>Pseudomonadati</taxon>
        <taxon>Acidobacteriota</taxon>
        <taxon>environmental samples</taxon>
    </lineage>
</organism>
<dbReference type="PROSITE" id="PS00550">
    <property type="entry name" value="HEMERYTHRINS"/>
    <property type="match status" value="1"/>
</dbReference>
<dbReference type="InterPro" id="IPR012312">
    <property type="entry name" value="Hemerythrin-like"/>
</dbReference>
<keyword evidence="2" id="KW-0561">Oxygen transport</keyword>
<dbReference type="GO" id="GO:0005344">
    <property type="term" value="F:oxygen carrier activity"/>
    <property type="evidence" value="ECO:0007669"/>
    <property type="project" value="UniProtKB-KW"/>
</dbReference>
<dbReference type="InterPro" id="IPR016131">
    <property type="entry name" value="Haemerythrin_Fe_BS"/>
</dbReference>
<comment type="similarity">
    <text evidence="1">Belongs to the hemerythrin family.</text>
</comment>
<evidence type="ECO:0000256" key="2">
    <source>
        <dbReference type="ARBA" id="ARBA00022621"/>
    </source>
</evidence>
<evidence type="ECO:0000313" key="6">
    <source>
        <dbReference type="EMBL" id="AER58193.1"/>
    </source>
</evidence>
<dbReference type="InterPro" id="IPR012827">
    <property type="entry name" value="Hemerythrin_metal-bd"/>
</dbReference>
<keyword evidence="2" id="KW-0813">Transport</keyword>
<dbReference type="AlphaFoldDB" id="G8DPL5"/>
<dbReference type="InterPro" id="IPR050669">
    <property type="entry name" value="Hemerythrin"/>
</dbReference>
<dbReference type="SUPFAM" id="SSF47188">
    <property type="entry name" value="Hemerythrin-like"/>
    <property type="match status" value="1"/>
</dbReference>
<protein>
    <submittedName>
        <fullName evidence="6">Hemerythrin-like metal-binding protein</fullName>
    </submittedName>
</protein>
<evidence type="ECO:0000256" key="3">
    <source>
        <dbReference type="ARBA" id="ARBA00022723"/>
    </source>
</evidence>
<dbReference type="PANTHER" id="PTHR37164:SF1">
    <property type="entry name" value="BACTERIOHEMERYTHRIN"/>
    <property type="match status" value="1"/>
</dbReference>